<organism evidence="1 2">
    <name type="scientific">Paraburkholderia aspalathi</name>
    <dbReference type="NCBI Taxonomy" id="1324617"/>
    <lineage>
        <taxon>Bacteria</taxon>
        <taxon>Pseudomonadati</taxon>
        <taxon>Pseudomonadota</taxon>
        <taxon>Betaproteobacteria</taxon>
        <taxon>Burkholderiales</taxon>
        <taxon>Burkholderiaceae</taxon>
        <taxon>Paraburkholderia</taxon>
    </lineage>
</organism>
<dbReference type="Proteomes" id="UP000198844">
    <property type="component" value="Unassembled WGS sequence"/>
</dbReference>
<sequence length="154" mass="16813">MRTKFPPESRCVFASAKTDTASAISHQAPAWAFMRVPGYPNDDLIGPRSAVWSISDFSLPQSARALVGVIVRIVQILAVRTKNIQKSMTCMGRGSETSKSRQILMGQASVPCNRQIRHGKYEITPIWRMYSTLSASVALRASVPPLTSSPSGPH</sequence>
<name>A0A1I7ELM6_9BURK</name>
<protein>
    <submittedName>
        <fullName evidence="1">Uncharacterized protein</fullName>
    </submittedName>
</protein>
<reference evidence="1 2" key="1">
    <citation type="submission" date="2016-10" db="EMBL/GenBank/DDBJ databases">
        <authorList>
            <person name="de Groot N.N."/>
        </authorList>
    </citation>
    <scope>NUCLEOTIDE SEQUENCE [LARGE SCALE GENOMIC DNA]</scope>
    <source>
        <strain evidence="1 2">LMG 27731</strain>
    </source>
</reference>
<dbReference type="AlphaFoldDB" id="A0A1I7ELM6"/>
<evidence type="ECO:0000313" key="2">
    <source>
        <dbReference type="Proteomes" id="UP000198844"/>
    </source>
</evidence>
<accession>A0A1I7ELM6</accession>
<dbReference type="EMBL" id="FPBH01000030">
    <property type="protein sequence ID" value="SFU24833.1"/>
    <property type="molecule type" value="Genomic_DNA"/>
</dbReference>
<evidence type="ECO:0000313" key="1">
    <source>
        <dbReference type="EMBL" id="SFU24833.1"/>
    </source>
</evidence>
<proteinExistence type="predicted"/>
<gene>
    <name evidence="1" type="ORF">SAMN05192563_103029</name>
</gene>